<accession>A0AAE3FNL1</accession>
<evidence type="ECO:0000313" key="2">
    <source>
        <dbReference type="EMBL" id="MCL7344966.1"/>
    </source>
</evidence>
<organism evidence="2">
    <name type="scientific">Candidatus Aramenus sulfurataquae</name>
    <dbReference type="NCBI Taxonomy" id="1326980"/>
    <lineage>
        <taxon>Archaea</taxon>
        <taxon>Thermoproteota</taxon>
        <taxon>Thermoprotei</taxon>
        <taxon>Sulfolobales</taxon>
        <taxon>Sulfolobaceae</taxon>
        <taxon>Candidatus Aramenus</taxon>
    </lineage>
</organism>
<dbReference type="AlphaFoldDB" id="A0AAE3FNL1"/>
<keyword evidence="1" id="KW-1133">Transmembrane helix</keyword>
<feature type="transmembrane region" description="Helical" evidence="1">
    <location>
        <begin position="157"/>
        <end position="177"/>
    </location>
</feature>
<name>A0AAE3FNL1_9CREN</name>
<keyword evidence="1" id="KW-0812">Transmembrane</keyword>
<feature type="transmembrane region" description="Helical" evidence="1">
    <location>
        <begin position="18"/>
        <end position="38"/>
    </location>
</feature>
<feature type="transmembrane region" description="Helical" evidence="1">
    <location>
        <begin position="90"/>
        <end position="110"/>
    </location>
</feature>
<dbReference type="EMBL" id="JZWS02000093">
    <property type="protein sequence ID" value="MCL7344966.1"/>
    <property type="molecule type" value="Genomic_DNA"/>
</dbReference>
<sequence length="222" mass="25266">VNYMGVSTFKTFRINVKYLLIASTLISVVYYLIVVHLGNNVVLQLTIFPLLTFLLIYVILIFAQSSFIFEPLWLSFGILGPLRYARYYMLSRAISLEIALAPFSVVNALLGDYTVAFLVSGMPFLYVYMASLIALLIPIQIKDENAPVVRFSATQFLLIPIFMPALFLDYSLIYYAVLADPSAQLYIGVVSFLIQMGLGLPFLFWKKFWEKAQEKMLSNNFV</sequence>
<feature type="transmembrane region" description="Helical" evidence="1">
    <location>
        <begin position="183"/>
        <end position="205"/>
    </location>
</feature>
<protein>
    <submittedName>
        <fullName evidence="2">Uncharacterized protein</fullName>
    </submittedName>
</protein>
<comment type="caution">
    <text evidence="2">The sequence shown here is derived from an EMBL/GenBank/DDBJ whole genome shotgun (WGS) entry which is preliminary data.</text>
</comment>
<feature type="transmembrane region" description="Helical" evidence="1">
    <location>
        <begin position="50"/>
        <end position="69"/>
    </location>
</feature>
<reference evidence="2" key="1">
    <citation type="submission" date="2022-05" db="EMBL/GenBank/DDBJ databases">
        <title>Metagenome Sequencing of an Archaeal-Dominated Microbial Community from a Hot Spring at the Los Azufres Geothermal Field, Mexico.</title>
        <authorList>
            <person name="Marin-Paredes R."/>
            <person name="Martinez-Romero E."/>
            <person name="Servin-Garciduenas L.E."/>
        </authorList>
    </citation>
    <scope>NUCLEOTIDE SEQUENCE</scope>
    <source>
        <strain evidence="2">AZ1-454</strain>
    </source>
</reference>
<feature type="non-terminal residue" evidence="2">
    <location>
        <position position="1"/>
    </location>
</feature>
<feature type="transmembrane region" description="Helical" evidence="1">
    <location>
        <begin position="116"/>
        <end position="137"/>
    </location>
</feature>
<keyword evidence="1" id="KW-0472">Membrane</keyword>
<gene>
    <name evidence="2" type="ORF">TQ35_010405</name>
</gene>
<evidence type="ECO:0000256" key="1">
    <source>
        <dbReference type="SAM" id="Phobius"/>
    </source>
</evidence>
<proteinExistence type="predicted"/>